<dbReference type="InterPro" id="IPR016187">
    <property type="entry name" value="CTDL_fold"/>
</dbReference>
<gene>
    <name evidence="2" type="ORF">ARTHRO_10255</name>
</gene>
<dbReference type="Gene3D" id="3.90.1580.10">
    <property type="entry name" value="paralog of FGE (formylglycine-generating enzyme)"/>
    <property type="match status" value="1"/>
</dbReference>
<keyword evidence="3" id="KW-1185">Reference proteome</keyword>
<name>A0A9P1NWB3_9CYAN</name>
<dbReference type="InterPro" id="IPR005532">
    <property type="entry name" value="SUMF_dom"/>
</dbReference>
<dbReference type="PANTHER" id="PTHR23150">
    <property type="entry name" value="SULFATASE MODIFYING FACTOR 1, 2"/>
    <property type="match status" value="1"/>
</dbReference>
<evidence type="ECO:0000313" key="2">
    <source>
        <dbReference type="EMBL" id="CDM92582.1"/>
    </source>
</evidence>
<feature type="domain" description="Sulfatase-modifying factor enzyme-like" evidence="1">
    <location>
        <begin position="195"/>
        <end position="443"/>
    </location>
</feature>
<evidence type="ECO:0000313" key="3">
    <source>
        <dbReference type="Proteomes" id="UP000032946"/>
    </source>
</evidence>
<dbReference type="Proteomes" id="UP000032946">
    <property type="component" value="Chromosome"/>
</dbReference>
<dbReference type="SUPFAM" id="SSF56436">
    <property type="entry name" value="C-type lectin-like"/>
    <property type="match status" value="1"/>
</dbReference>
<protein>
    <recommendedName>
        <fullName evidence="1">Sulfatase-modifying factor enzyme-like domain-containing protein</fullName>
    </recommendedName>
</protein>
<proteinExistence type="predicted"/>
<dbReference type="AlphaFoldDB" id="A0A9P1NWB3"/>
<evidence type="ECO:0000259" key="1">
    <source>
        <dbReference type="Pfam" id="PF03781"/>
    </source>
</evidence>
<dbReference type="PANTHER" id="PTHR23150:SF19">
    <property type="entry name" value="FORMYLGLYCINE-GENERATING ENZYME"/>
    <property type="match status" value="1"/>
</dbReference>
<reference evidence="2 3" key="1">
    <citation type="submission" date="2014-02" db="EMBL/GenBank/DDBJ databases">
        <authorList>
            <person name="Genoscope - CEA"/>
        </authorList>
    </citation>
    <scope>NUCLEOTIDE SEQUENCE [LARGE SCALE GENOMIC DNA]</scope>
    <source>
        <strain evidence="2 3">PCC 8005</strain>
    </source>
</reference>
<accession>A0A9P1NWB3</accession>
<dbReference type="GO" id="GO:0120147">
    <property type="term" value="F:formylglycine-generating oxidase activity"/>
    <property type="evidence" value="ECO:0007669"/>
    <property type="project" value="TreeGrafter"/>
</dbReference>
<dbReference type="EMBL" id="FO818640">
    <property type="protein sequence ID" value="CDM92582.1"/>
    <property type="molecule type" value="Genomic_DNA"/>
</dbReference>
<dbReference type="Pfam" id="PF03781">
    <property type="entry name" value="FGE-sulfatase"/>
    <property type="match status" value="1"/>
</dbReference>
<dbReference type="InterPro" id="IPR042095">
    <property type="entry name" value="SUMF_sf"/>
</dbReference>
<sequence>MVIMAKCPICETQYTENQVETCTVCGYDLTPYPFVLGEIPSGFIEKEKKRIAAAKRVWQLSQSRLRSAKLIISKFQSQLDGITQQINHLTELTESQHQHHADFQSQLDSILEKIDCLNTEPHQQQLLNLPQLDEIPGTTSGLIEATEAVEMNLQQGEGKYIFEIVTVNERGEETSRSQGQAECMVEDLGNGVTLEMVIIPGGTFIMGSPPSEQRWDGYDGREEPQHRVTIQPFLMGKYPVTQAQWRQVASFPKLQRDLNLDPSHFKGLNLPVDCVSWYDAIEWCVRLSKRIGKHYRLPSEAEWEYAARAGTTTPFHIGETLTTDLANYDGNWTYGSGFKGVYPKKTTPVGQFQHANAFGLYDIHGNVCEWCADPWHSNYIGGSPSDGRVWNGLHIYVENLVNLLECRDKRVVRGGSWYSFPGYCRCAYRDCVDPADSSYGFRVCCSLPETLRP</sequence>
<organism evidence="2 3">
    <name type="scientific">Limnospira indica PCC 8005</name>
    <dbReference type="NCBI Taxonomy" id="376219"/>
    <lineage>
        <taxon>Bacteria</taxon>
        <taxon>Bacillati</taxon>
        <taxon>Cyanobacteriota</taxon>
        <taxon>Cyanophyceae</taxon>
        <taxon>Oscillatoriophycideae</taxon>
        <taxon>Oscillatoriales</taxon>
        <taxon>Sirenicapillariaceae</taxon>
        <taxon>Limnospira</taxon>
    </lineage>
</organism>
<dbReference type="InterPro" id="IPR051043">
    <property type="entry name" value="Sulfatase_Mod_Factor_Kinase"/>
</dbReference>